<evidence type="ECO:0000256" key="11">
    <source>
        <dbReference type="ARBA" id="ARBA00023296"/>
    </source>
</evidence>
<comment type="subcellular location">
    <subcellularLocation>
        <location evidence="1">Virion membrane</location>
        <topology evidence="1">Single-pass type III membrane protein</topology>
    </subcellularLocation>
</comment>
<keyword evidence="6" id="KW-0426">Late protein</keyword>
<keyword evidence="10" id="KW-1015">Disulfide bond</keyword>
<dbReference type="Pfam" id="PF03356">
    <property type="entry name" value="Pox_LP_H2"/>
    <property type="match status" value="1"/>
</dbReference>
<reference evidence="13 14" key="1">
    <citation type="journal article" date="2014" name="Vet. Microbiol.">
        <title>Complete genome sequence analysis of goatpox virus isolated from China shows high variation.</title>
        <authorList>
            <person name="Zeng X."/>
            <person name="Chi X."/>
            <person name="Li W."/>
            <person name="Hao W."/>
            <person name="Li M."/>
            <person name="Huang X."/>
            <person name="Huang Y."/>
            <person name="Rock D.L."/>
            <person name="Luo S."/>
            <person name="Wang S."/>
        </authorList>
    </citation>
    <scope>NUCLEOTIDE SEQUENCE [LARGE SCALE GENOMIC DNA]</scope>
    <source>
        <strain evidence="13">FZ</strain>
    </source>
</reference>
<organism evidence="13 14">
    <name type="scientific">Goatpox virus FZ</name>
    <dbReference type="NCBI Taxonomy" id="1416740"/>
    <lineage>
        <taxon>Viruses</taxon>
        <taxon>Varidnaviria</taxon>
        <taxon>Bamfordvirae</taxon>
        <taxon>Nucleocytoviricota</taxon>
        <taxon>Pokkesviricetes</taxon>
        <taxon>Chitovirales</taxon>
        <taxon>Poxviridae</taxon>
        <taxon>Chordopoxvirinae</taxon>
        <taxon>Capripoxvirus</taxon>
        <taxon>Capripoxvirus goatpox</taxon>
        <taxon>Goatpox virus</taxon>
    </lineage>
</organism>
<keyword evidence="4 12" id="KW-0812">Transmembrane</keyword>
<dbReference type="GO" id="GO:0039663">
    <property type="term" value="P:membrane fusion involved in viral entry into host cell"/>
    <property type="evidence" value="ECO:0007669"/>
    <property type="project" value="UniProtKB-KW"/>
</dbReference>
<protein>
    <recommendedName>
        <fullName evidence="15">Entry-fusion complex component</fullName>
    </recommendedName>
</protein>
<evidence type="ECO:0000313" key="14">
    <source>
        <dbReference type="Proteomes" id="UP000134642"/>
    </source>
</evidence>
<dbReference type="GO" id="GO:0046718">
    <property type="term" value="P:symbiont entry into host cell"/>
    <property type="evidence" value="ECO:0007669"/>
    <property type="project" value="UniProtKB-KW"/>
</dbReference>
<evidence type="ECO:0000256" key="10">
    <source>
        <dbReference type="ARBA" id="ARBA00023157"/>
    </source>
</evidence>
<sequence length="190" mass="22065">MDKTTLNVNGVELEYAREKENKTIQTAKTSTLCFFILILGISILLLWFQVSDNSIFSELMKYIRIKKSIRGWRPLVETKTNLESDRGKMLSMGRDEYFSFNCVDFGSYFVPIRLDRKTFLPQAIRRGKGDGWMVQKADKIDVSAQQFCQYLIKHKSENIITCGTHMINEIGYSGYFTSSHWCSDFHNLLN</sequence>
<dbReference type="EMBL" id="KC951854">
    <property type="protein sequence ID" value="AGZ95388.1"/>
    <property type="molecule type" value="Genomic_DNA"/>
</dbReference>
<evidence type="ECO:0000256" key="5">
    <source>
        <dbReference type="ARBA" id="ARBA00022844"/>
    </source>
</evidence>
<keyword evidence="9 12" id="KW-0472">Membrane</keyword>
<accession>A0A075CHJ3</accession>
<evidence type="ECO:0000256" key="2">
    <source>
        <dbReference type="ARBA" id="ARBA00022506"/>
    </source>
</evidence>
<keyword evidence="8 12" id="KW-1133">Transmembrane helix</keyword>
<keyword evidence="2" id="KW-1168">Fusion of virus membrane with host membrane</keyword>
<keyword evidence="11" id="KW-1160">Virus entry into host cell</keyword>
<keyword evidence="5" id="KW-0946">Virion</keyword>
<proteinExistence type="predicted"/>
<keyword evidence="7" id="KW-0735">Signal-anchor</keyword>
<evidence type="ECO:0000256" key="9">
    <source>
        <dbReference type="ARBA" id="ARBA00023136"/>
    </source>
</evidence>
<feature type="transmembrane region" description="Helical" evidence="12">
    <location>
        <begin position="32"/>
        <end position="50"/>
    </location>
</feature>
<evidence type="ECO:0000256" key="1">
    <source>
        <dbReference type="ARBA" id="ARBA00004462"/>
    </source>
</evidence>
<keyword evidence="3" id="KW-1162">Viral penetration into host cytoplasm</keyword>
<evidence type="ECO:0000256" key="7">
    <source>
        <dbReference type="ARBA" id="ARBA00022968"/>
    </source>
</evidence>
<evidence type="ECO:0000256" key="8">
    <source>
        <dbReference type="ARBA" id="ARBA00022989"/>
    </source>
</evidence>
<evidence type="ECO:0000256" key="4">
    <source>
        <dbReference type="ARBA" id="ARBA00022692"/>
    </source>
</evidence>
<evidence type="ECO:0000313" key="13">
    <source>
        <dbReference type="EMBL" id="AGZ95388.1"/>
    </source>
</evidence>
<dbReference type="GO" id="GO:0055036">
    <property type="term" value="C:virion membrane"/>
    <property type="evidence" value="ECO:0007669"/>
    <property type="project" value="UniProtKB-SubCell"/>
</dbReference>
<dbReference type="InterPro" id="IPR005023">
    <property type="entry name" value="Pox_LP_H2"/>
</dbReference>
<dbReference type="Proteomes" id="UP000134642">
    <property type="component" value="Segment"/>
</dbReference>
<evidence type="ECO:0000256" key="3">
    <source>
        <dbReference type="ARBA" id="ARBA00022595"/>
    </source>
</evidence>
<name>A0A075CHJ3_9POXV</name>
<evidence type="ECO:0008006" key="15">
    <source>
        <dbReference type="Google" id="ProtNLM"/>
    </source>
</evidence>
<evidence type="ECO:0000256" key="12">
    <source>
        <dbReference type="SAM" id="Phobius"/>
    </source>
</evidence>
<evidence type="ECO:0000256" key="6">
    <source>
        <dbReference type="ARBA" id="ARBA00022921"/>
    </source>
</evidence>
<gene>
    <name evidence="13" type="primary">GTPV069</name>
</gene>